<dbReference type="KEGG" id="hhg:XM38_020770"/>
<dbReference type="SUPFAM" id="SSF49478">
    <property type="entry name" value="Cna protein B-type domain"/>
    <property type="match status" value="1"/>
</dbReference>
<dbReference type="STRING" id="1641165.XM38_12510"/>
<dbReference type="OrthoDB" id="7873998at2"/>
<dbReference type="RefSeq" id="WP_080809662.1">
    <property type="nucleotide sequence ID" value="NZ_CP021983.2"/>
</dbReference>
<reference evidence="2 3" key="1">
    <citation type="journal article" date="2016" name="Biochim. Biophys. Acta">
        <title>Characterization of red-shifted phycobilisomes isolated from the chlorophyll f-containing cyanobacterium Halomicronema hongdechloris.</title>
        <authorList>
            <person name="Li Y."/>
            <person name="Lin Y."/>
            <person name="Garvey C.J."/>
            <person name="Birch D."/>
            <person name="Corkery R.W."/>
            <person name="Loughlin P.C."/>
            <person name="Scheer H."/>
            <person name="Willows R.D."/>
            <person name="Chen M."/>
        </authorList>
    </citation>
    <scope>NUCLEOTIDE SEQUENCE [LARGE SCALE GENOMIC DNA]</scope>
    <source>
        <strain evidence="2 3">C2206</strain>
    </source>
</reference>
<evidence type="ECO:0000256" key="1">
    <source>
        <dbReference type="SAM" id="Phobius"/>
    </source>
</evidence>
<keyword evidence="3" id="KW-1185">Reference proteome</keyword>
<dbReference type="EMBL" id="CP021983">
    <property type="protein sequence ID" value="ASC71127.1"/>
    <property type="molecule type" value="Genomic_DNA"/>
</dbReference>
<dbReference type="Pfam" id="PF13620">
    <property type="entry name" value="CarboxypepD_reg"/>
    <property type="match status" value="1"/>
</dbReference>
<protein>
    <submittedName>
        <fullName evidence="2">Carboxypeptidase regulatory-like domain protein</fullName>
    </submittedName>
</protein>
<evidence type="ECO:0000313" key="2">
    <source>
        <dbReference type="EMBL" id="ASC71127.1"/>
    </source>
</evidence>
<proteinExistence type="predicted"/>
<dbReference type="Proteomes" id="UP000191901">
    <property type="component" value="Chromosome"/>
</dbReference>
<keyword evidence="1" id="KW-0472">Membrane</keyword>
<keyword evidence="1" id="KW-1133">Transmembrane helix</keyword>
<keyword evidence="1" id="KW-0812">Transmembrane</keyword>
<organism evidence="2 3">
    <name type="scientific">Halomicronema hongdechloris C2206</name>
    <dbReference type="NCBI Taxonomy" id="1641165"/>
    <lineage>
        <taxon>Bacteria</taxon>
        <taxon>Bacillati</taxon>
        <taxon>Cyanobacteriota</taxon>
        <taxon>Cyanophyceae</taxon>
        <taxon>Nodosilineales</taxon>
        <taxon>Nodosilineaceae</taxon>
        <taxon>Halomicronema</taxon>
    </lineage>
</organism>
<evidence type="ECO:0000313" key="3">
    <source>
        <dbReference type="Proteomes" id="UP000191901"/>
    </source>
</evidence>
<dbReference type="Gene3D" id="2.60.40.1120">
    <property type="entry name" value="Carboxypeptidase-like, regulatory domain"/>
    <property type="match status" value="1"/>
</dbReference>
<accession>A0A1Z3HLZ5</accession>
<dbReference type="GO" id="GO:0004180">
    <property type="term" value="F:carboxypeptidase activity"/>
    <property type="evidence" value="ECO:0007669"/>
    <property type="project" value="UniProtKB-KW"/>
</dbReference>
<feature type="transmembrane region" description="Helical" evidence="1">
    <location>
        <begin position="128"/>
        <end position="146"/>
    </location>
</feature>
<dbReference type="AlphaFoldDB" id="A0A1Z3HLZ5"/>
<sequence>MNYLKGLLLGSVSGIAIAMPAWGHGVDLGYRQTQAVEITATFDSGEPMANAQVAVYAPDDPSQPWLTGTTDEQGRFVFSPDRAEAGTWEVTVRQAGHGDVIAIPVDEDAGATLATTSGHGDLSPLQRWVLAAAVIWGFIGTALFFARGKR</sequence>
<name>A0A1Z3HLZ5_9CYAN</name>
<gene>
    <name evidence="2" type="ORF">XM38_020770</name>
</gene>